<organism evidence="2 3">
    <name type="scientific">Paralvinella palmiformis</name>
    <dbReference type="NCBI Taxonomy" id="53620"/>
    <lineage>
        <taxon>Eukaryota</taxon>
        <taxon>Metazoa</taxon>
        <taxon>Spiralia</taxon>
        <taxon>Lophotrochozoa</taxon>
        <taxon>Annelida</taxon>
        <taxon>Polychaeta</taxon>
        <taxon>Sedentaria</taxon>
        <taxon>Canalipalpata</taxon>
        <taxon>Terebellida</taxon>
        <taxon>Terebelliformia</taxon>
        <taxon>Alvinellidae</taxon>
        <taxon>Paralvinella</taxon>
    </lineage>
</organism>
<evidence type="ECO:0000313" key="3">
    <source>
        <dbReference type="Proteomes" id="UP001208570"/>
    </source>
</evidence>
<evidence type="ECO:0000256" key="1">
    <source>
        <dbReference type="SAM" id="Coils"/>
    </source>
</evidence>
<evidence type="ECO:0000313" key="2">
    <source>
        <dbReference type="EMBL" id="KAK2163339.1"/>
    </source>
</evidence>
<dbReference type="AlphaFoldDB" id="A0AAD9K1T3"/>
<comment type="caution">
    <text evidence="2">The sequence shown here is derived from an EMBL/GenBank/DDBJ whole genome shotgun (WGS) entry which is preliminary data.</text>
</comment>
<accession>A0AAD9K1T3</accession>
<proteinExistence type="predicted"/>
<feature type="coiled-coil region" evidence="1">
    <location>
        <begin position="30"/>
        <end position="64"/>
    </location>
</feature>
<name>A0AAD9K1T3_9ANNE</name>
<sequence length="165" mass="19533">MNKIPPYGTRSVLPIPDNIVRALRDKDRIIRVQAKRIELLERDIEKLRNERDSLSTKLALLSYKLEINSQSKLIQEQAMDKSKMENLYLSLIKCSIYQQSQSPVNCCAHCIKLKWAVINKYYIWFSLKWFHMDENEQQIICAFSCRELSLKQMLLEKPKTNSHEE</sequence>
<keyword evidence="1" id="KW-0175">Coiled coil</keyword>
<protein>
    <submittedName>
        <fullName evidence="2">Uncharacterized protein</fullName>
    </submittedName>
</protein>
<dbReference type="Proteomes" id="UP001208570">
    <property type="component" value="Unassembled WGS sequence"/>
</dbReference>
<reference evidence="2" key="1">
    <citation type="journal article" date="2023" name="Mol. Biol. Evol.">
        <title>Third-Generation Sequencing Reveals the Adaptive Role of the Epigenome in Three Deep-Sea Polychaetes.</title>
        <authorList>
            <person name="Perez M."/>
            <person name="Aroh O."/>
            <person name="Sun Y."/>
            <person name="Lan Y."/>
            <person name="Juniper S.K."/>
            <person name="Young C.R."/>
            <person name="Angers B."/>
            <person name="Qian P.Y."/>
        </authorList>
    </citation>
    <scope>NUCLEOTIDE SEQUENCE</scope>
    <source>
        <strain evidence="2">P08H-3</strain>
    </source>
</reference>
<dbReference type="EMBL" id="JAODUP010000081">
    <property type="protein sequence ID" value="KAK2163339.1"/>
    <property type="molecule type" value="Genomic_DNA"/>
</dbReference>
<keyword evidence="3" id="KW-1185">Reference proteome</keyword>
<gene>
    <name evidence="2" type="ORF">LSH36_81g01050</name>
</gene>